<name>A0A7R9M9U1_9ACAR</name>
<dbReference type="OrthoDB" id="66977at2759"/>
<evidence type="ECO:0000313" key="1">
    <source>
        <dbReference type="EMBL" id="CAD7656278.1"/>
    </source>
</evidence>
<accession>A0A7R9M9U1</accession>
<dbReference type="EMBL" id="CAJPVJ010010865">
    <property type="protein sequence ID" value="CAG2173465.1"/>
    <property type="molecule type" value="Genomic_DNA"/>
</dbReference>
<proteinExistence type="predicted"/>
<keyword evidence="2" id="KW-1185">Reference proteome</keyword>
<protein>
    <submittedName>
        <fullName evidence="1">Uncharacterized protein</fullName>
    </submittedName>
</protein>
<dbReference type="AlphaFoldDB" id="A0A7R9M9U1"/>
<evidence type="ECO:0000313" key="2">
    <source>
        <dbReference type="Proteomes" id="UP000728032"/>
    </source>
</evidence>
<reference evidence="1" key="1">
    <citation type="submission" date="2020-11" db="EMBL/GenBank/DDBJ databases">
        <authorList>
            <person name="Tran Van P."/>
        </authorList>
    </citation>
    <scope>NUCLEOTIDE SEQUENCE</scope>
</reference>
<dbReference type="EMBL" id="OC925690">
    <property type="protein sequence ID" value="CAD7656278.1"/>
    <property type="molecule type" value="Genomic_DNA"/>
</dbReference>
<organism evidence="1">
    <name type="scientific">Oppiella nova</name>
    <dbReference type="NCBI Taxonomy" id="334625"/>
    <lineage>
        <taxon>Eukaryota</taxon>
        <taxon>Metazoa</taxon>
        <taxon>Ecdysozoa</taxon>
        <taxon>Arthropoda</taxon>
        <taxon>Chelicerata</taxon>
        <taxon>Arachnida</taxon>
        <taxon>Acari</taxon>
        <taxon>Acariformes</taxon>
        <taxon>Sarcoptiformes</taxon>
        <taxon>Oribatida</taxon>
        <taxon>Brachypylina</taxon>
        <taxon>Oppioidea</taxon>
        <taxon>Oppiidae</taxon>
        <taxon>Oppiella</taxon>
    </lineage>
</organism>
<gene>
    <name evidence="1" type="ORF">ONB1V03_LOCUS12917</name>
</gene>
<feature type="non-terminal residue" evidence="1">
    <location>
        <position position="324"/>
    </location>
</feature>
<sequence length="324" mass="37331">QLRGPFNPLECTFKGVSRQTSFRKVGVDKDSVNYVVLEPDYLSKHTRMLVSASMGLRQNSGNITLRDTTLMPNIRGFPALMSLLFAPRFQLRVDSEQRQYVGAICGLGFDGRTLKGYDADYDSEIIFDSDISREDLVKVNVIRYNISTLLASRQSLQEYTEGGLTIKQRKVRRNIIELLDRRRRLINNSKFQPTFKWMKVSDEVQGIDKTELQANANLLPYCQQIPLHQYDWFQDVAKNLEELKGLENGDCVTYVCKLCEVKAYSKPDMMSHVHSDEHRDGVDDFDKNLKIHEQETAKQKYFQSLEDDGIEEDAEVFDIESDSD</sequence>
<dbReference type="Proteomes" id="UP000728032">
    <property type="component" value="Unassembled WGS sequence"/>
</dbReference>